<name>A0A8J5WA28_ZIZPA</name>
<dbReference type="InterPro" id="IPR006016">
    <property type="entry name" value="UspA"/>
</dbReference>
<organism evidence="2 3">
    <name type="scientific">Zizania palustris</name>
    <name type="common">Northern wild rice</name>
    <dbReference type="NCBI Taxonomy" id="103762"/>
    <lineage>
        <taxon>Eukaryota</taxon>
        <taxon>Viridiplantae</taxon>
        <taxon>Streptophyta</taxon>
        <taxon>Embryophyta</taxon>
        <taxon>Tracheophyta</taxon>
        <taxon>Spermatophyta</taxon>
        <taxon>Magnoliopsida</taxon>
        <taxon>Liliopsida</taxon>
        <taxon>Poales</taxon>
        <taxon>Poaceae</taxon>
        <taxon>BOP clade</taxon>
        <taxon>Oryzoideae</taxon>
        <taxon>Oryzeae</taxon>
        <taxon>Zizaniinae</taxon>
        <taxon>Zizania</taxon>
    </lineage>
</organism>
<dbReference type="PANTHER" id="PTHR46100:SF8">
    <property type="entry name" value="OS05G0170200 PROTEIN"/>
    <property type="match status" value="1"/>
</dbReference>
<sequence length="128" mass="14343">MIVTGGRRNIGVAVDFTACSKAALRWALASLARPGDRLVLVHVKGSFQYEHGVANLWEHQGSPIIPLAELSDPRVSRIYGVAPDAETIDILKRAAVQKGKQFFSLCMHGGRRRWRWWRRYTGASRRGS</sequence>
<dbReference type="Pfam" id="PF00582">
    <property type="entry name" value="Usp"/>
    <property type="match status" value="1"/>
</dbReference>
<feature type="domain" description="UspA" evidence="1">
    <location>
        <begin position="7"/>
        <end position="55"/>
    </location>
</feature>
<proteinExistence type="predicted"/>
<evidence type="ECO:0000313" key="2">
    <source>
        <dbReference type="EMBL" id="KAG8084933.1"/>
    </source>
</evidence>
<accession>A0A8J5WA28</accession>
<gene>
    <name evidence="2" type="ORF">GUJ93_ZPchr0010g8390</name>
</gene>
<reference evidence="2" key="2">
    <citation type="submission" date="2021-02" db="EMBL/GenBank/DDBJ databases">
        <authorList>
            <person name="Kimball J.A."/>
            <person name="Haas M.W."/>
            <person name="Macchietto M."/>
            <person name="Kono T."/>
            <person name="Duquette J."/>
            <person name="Shao M."/>
        </authorList>
    </citation>
    <scope>NUCLEOTIDE SEQUENCE</scope>
    <source>
        <tissue evidence="2">Fresh leaf tissue</tissue>
    </source>
</reference>
<evidence type="ECO:0000313" key="3">
    <source>
        <dbReference type="Proteomes" id="UP000729402"/>
    </source>
</evidence>
<reference evidence="2" key="1">
    <citation type="journal article" date="2021" name="bioRxiv">
        <title>Whole Genome Assembly and Annotation of Northern Wild Rice, Zizania palustris L., Supports a Whole Genome Duplication in the Zizania Genus.</title>
        <authorList>
            <person name="Haas M."/>
            <person name="Kono T."/>
            <person name="Macchietto M."/>
            <person name="Millas R."/>
            <person name="McGilp L."/>
            <person name="Shao M."/>
            <person name="Duquette J."/>
            <person name="Hirsch C.N."/>
            <person name="Kimball J."/>
        </authorList>
    </citation>
    <scope>NUCLEOTIDE SEQUENCE</scope>
    <source>
        <tissue evidence="2">Fresh leaf tissue</tissue>
    </source>
</reference>
<evidence type="ECO:0000259" key="1">
    <source>
        <dbReference type="Pfam" id="PF00582"/>
    </source>
</evidence>
<dbReference type="OrthoDB" id="843225at2759"/>
<comment type="caution">
    <text evidence="2">The sequence shown here is derived from an EMBL/GenBank/DDBJ whole genome shotgun (WGS) entry which is preliminary data.</text>
</comment>
<protein>
    <recommendedName>
        <fullName evidence="1">UspA domain-containing protein</fullName>
    </recommendedName>
</protein>
<dbReference type="Proteomes" id="UP000729402">
    <property type="component" value="Unassembled WGS sequence"/>
</dbReference>
<dbReference type="AlphaFoldDB" id="A0A8J5WA28"/>
<keyword evidence="3" id="KW-1185">Reference proteome</keyword>
<dbReference type="EMBL" id="JAAALK010000082">
    <property type="protein sequence ID" value="KAG8084933.1"/>
    <property type="molecule type" value="Genomic_DNA"/>
</dbReference>
<dbReference type="PANTHER" id="PTHR46100">
    <property type="entry name" value="IMP2'P"/>
    <property type="match status" value="1"/>
</dbReference>